<keyword evidence="3" id="KW-1185">Reference proteome</keyword>
<evidence type="ECO:0000313" key="2">
    <source>
        <dbReference type="EMBL" id="OAD61370.1"/>
    </source>
</evidence>
<reference evidence="2 3" key="1">
    <citation type="submission" date="2015-07" db="EMBL/GenBank/DDBJ databases">
        <title>The genome of Eufriesea mexicana.</title>
        <authorList>
            <person name="Pan H."/>
            <person name="Kapheim K."/>
        </authorList>
    </citation>
    <scope>NUCLEOTIDE SEQUENCE [LARGE SCALE GENOMIC DNA]</scope>
    <source>
        <strain evidence="2">0111107269</strain>
        <tissue evidence="2">Whole body</tissue>
    </source>
</reference>
<dbReference type="EMBL" id="KQ760221">
    <property type="protein sequence ID" value="OAD61370.1"/>
    <property type="molecule type" value="Genomic_DNA"/>
</dbReference>
<evidence type="ECO:0000313" key="3">
    <source>
        <dbReference type="Proteomes" id="UP000250275"/>
    </source>
</evidence>
<accession>A0A310SUV8</accession>
<evidence type="ECO:0000256" key="1">
    <source>
        <dbReference type="SAM" id="MobiDB-lite"/>
    </source>
</evidence>
<proteinExistence type="predicted"/>
<organism evidence="2 3">
    <name type="scientific">Eufriesea mexicana</name>
    <dbReference type="NCBI Taxonomy" id="516756"/>
    <lineage>
        <taxon>Eukaryota</taxon>
        <taxon>Metazoa</taxon>
        <taxon>Ecdysozoa</taxon>
        <taxon>Arthropoda</taxon>
        <taxon>Hexapoda</taxon>
        <taxon>Insecta</taxon>
        <taxon>Pterygota</taxon>
        <taxon>Neoptera</taxon>
        <taxon>Endopterygota</taxon>
        <taxon>Hymenoptera</taxon>
        <taxon>Apocrita</taxon>
        <taxon>Aculeata</taxon>
        <taxon>Apoidea</taxon>
        <taxon>Anthophila</taxon>
        <taxon>Apidae</taxon>
        <taxon>Eufriesea</taxon>
    </lineage>
</organism>
<feature type="compositionally biased region" description="Polar residues" evidence="1">
    <location>
        <begin position="42"/>
        <end position="60"/>
    </location>
</feature>
<sequence length="60" mass="6762">MAAEFTVHKRANSFIELDNRTSDLETLTRVGRKTRKHESPDSHSVNSSTLRRSGSLISSF</sequence>
<feature type="region of interest" description="Disordered" evidence="1">
    <location>
        <begin position="30"/>
        <end position="60"/>
    </location>
</feature>
<dbReference type="AlphaFoldDB" id="A0A310SUV8"/>
<gene>
    <name evidence="2" type="ORF">WN48_01381</name>
</gene>
<name>A0A310SUV8_9HYME</name>
<protein>
    <submittedName>
        <fullName evidence="2">Uncharacterized protein</fullName>
    </submittedName>
</protein>
<dbReference type="Proteomes" id="UP000250275">
    <property type="component" value="Unassembled WGS sequence"/>
</dbReference>